<feature type="domain" description="Glutamyl-tRNA amidotransferase complex subunit Gta3" evidence="2">
    <location>
        <begin position="69"/>
        <end position="122"/>
    </location>
</feature>
<name>A0A9P4USQ9_9PEZI</name>
<feature type="compositionally biased region" description="Polar residues" evidence="1">
    <location>
        <begin position="1"/>
        <end position="26"/>
    </location>
</feature>
<dbReference type="PANTHER" id="PTHR15004:SF0">
    <property type="entry name" value="GLUTAMYL-TRNA(GLN) AMIDOTRANSFERASE SUBUNIT C, MITOCHONDRIAL"/>
    <property type="match status" value="1"/>
</dbReference>
<dbReference type="GO" id="GO:0030956">
    <property type="term" value="C:glutamyl-tRNA(Gln) amidotransferase complex"/>
    <property type="evidence" value="ECO:0007669"/>
    <property type="project" value="TreeGrafter"/>
</dbReference>
<comment type="caution">
    <text evidence="3">The sequence shown here is derived from an EMBL/GenBank/DDBJ whole genome shotgun (WGS) entry which is preliminary data.</text>
</comment>
<evidence type="ECO:0000313" key="4">
    <source>
        <dbReference type="Proteomes" id="UP000799441"/>
    </source>
</evidence>
<reference evidence="3" key="1">
    <citation type="journal article" date="2020" name="Stud. Mycol.">
        <title>101 Dothideomycetes genomes: a test case for predicting lifestyles and emergence of pathogens.</title>
        <authorList>
            <person name="Haridas S."/>
            <person name="Albert R."/>
            <person name="Binder M."/>
            <person name="Bloem J."/>
            <person name="Labutti K."/>
            <person name="Salamov A."/>
            <person name="Andreopoulos B."/>
            <person name="Baker S."/>
            <person name="Barry K."/>
            <person name="Bills G."/>
            <person name="Bluhm B."/>
            <person name="Cannon C."/>
            <person name="Castanera R."/>
            <person name="Culley D."/>
            <person name="Daum C."/>
            <person name="Ezra D."/>
            <person name="Gonzalez J."/>
            <person name="Henrissat B."/>
            <person name="Kuo A."/>
            <person name="Liang C."/>
            <person name="Lipzen A."/>
            <person name="Lutzoni F."/>
            <person name="Magnuson J."/>
            <person name="Mondo S."/>
            <person name="Nolan M."/>
            <person name="Ohm R."/>
            <person name="Pangilinan J."/>
            <person name="Park H.-J."/>
            <person name="Ramirez L."/>
            <person name="Alfaro M."/>
            <person name="Sun H."/>
            <person name="Tritt A."/>
            <person name="Yoshinaga Y."/>
            <person name="Zwiers L.-H."/>
            <person name="Turgeon B."/>
            <person name="Goodwin S."/>
            <person name="Spatafora J."/>
            <person name="Crous P."/>
            <person name="Grigoriev I."/>
        </authorList>
    </citation>
    <scope>NUCLEOTIDE SEQUENCE</scope>
    <source>
        <strain evidence="3">CBS 116435</strain>
    </source>
</reference>
<dbReference type="Proteomes" id="UP000799441">
    <property type="component" value="Unassembled WGS sequence"/>
</dbReference>
<evidence type="ECO:0000259" key="2">
    <source>
        <dbReference type="Pfam" id="PF20978"/>
    </source>
</evidence>
<dbReference type="GO" id="GO:0005739">
    <property type="term" value="C:mitochondrion"/>
    <property type="evidence" value="ECO:0007669"/>
    <property type="project" value="TreeGrafter"/>
</dbReference>
<feature type="region of interest" description="Disordered" evidence="1">
    <location>
        <begin position="1"/>
        <end position="37"/>
    </location>
</feature>
<dbReference type="InterPro" id="IPR003837">
    <property type="entry name" value="GatC"/>
</dbReference>
<dbReference type="GO" id="GO:0032543">
    <property type="term" value="P:mitochondrial translation"/>
    <property type="evidence" value="ECO:0007669"/>
    <property type="project" value="TreeGrafter"/>
</dbReference>
<dbReference type="Pfam" id="PF20978">
    <property type="entry name" value="Gta3"/>
    <property type="match status" value="1"/>
</dbReference>
<evidence type="ECO:0000313" key="3">
    <source>
        <dbReference type="EMBL" id="KAF2723988.1"/>
    </source>
</evidence>
<dbReference type="OrthoDB" id="5522061at2759"/>
<dbReference type="AlphaFoldDB" id="A0A9P4USQ9"/>
<protein>
    <recommendedName>
        <fullName evidence="2">Glutamyl-tRNA amidotransferase complex subunit Gta3 domain-containing protein</fullName>
    </recommendedName>
</protein>
<dbReference type="PANTHER" id="PTHR15004">
    <property type="entry name" value="GLUTAMYL-TRNA(GLN) AMIDOTRANSFERASE SUBUNIT C, MITOCHONDRIAL"/>
    <property type="match status" value="1"/>
</dbReference>
<dbReference type="EMBL" id="MU003773">
    <property type="protein sequence ID" value="KAF2723988.1"/>
    <property type="molecule type" value="Genomic_DNA"/>
</dbReference>
<sequence>MTSSLNLQRTLSHRSQQLRSFTTSGPGSEASKALEAPANGKVDIDTLLEKPSWSVSALMQPPTALVNLAPITSKQLHHLLRLSALPPPISLGEEHKMLSTLESQLHFVREIQKVDTTGVQPLTSLRDETTAGEKEAEIGLDALAEAVRAEEVRGKFHPRIRRKKGTVAISESQSVDQWDVLSCTERKAGRYFVVEGGKS</sequence>
<accession>A0A9P4USQ9</accession>
<dbReference type="InterPro" id="IPR049545">
    <property type="entry name" value="Gta3_dom"/>
</dbReference>
<dbReference type="GO" id="GO:0070681">
    <property type="term" value="P:glutaminyl-tRNAGln biosynthesis via transamidation"/>
    <property type="evidence" value="ECO:0007669"/>
    <property type="project" value="TreeGrafter"/>
</dbReference>
<gene>
    <name evidence="3" type="ORF">K431DRAFT_218424</name>
</gene>
<keyword evidence="4" id="KW-1185">Reference proteome</keyword>
<dbReference type="GO" id="GO:0006450">
    <property type="term" value="P:regulation of translational fidelity"/>
    <property type="evidence" value="ECO:0007669"/>
    <property type="project" value="InterPro"/>
</dbReference>
<organism evidence="3 4">
    <name type="scientific">Polychaeton citri CBS 116435</name>
    <dbReference type="NCBI Taxonomy" id="1314669"/>
    <lineage>
        <taxon>Eukaryota</taxon>
        <taxon>Fungi</taxon>
        <taxon>Dikarya</taxon>
        <taxon>Ascomycota</taxon>
        <taxon>Pezizomycotina</taxon>
        <taxon>Dothideomycetes</taxon>
        <taxon>Dothideomycetidae</taxon>
        <taxon>Capnodiales</taxon>
        <taxon>Capnodiaceae</taxon>
        <taxon>Polychaeton</taxon>
    </lineage>
</organism>
<evidence type="ECO:0000256" key="1">
    <source>
        <dbReference type="SAM" id="MobiDB-lite"/>
    </source>
</evidence>
<proteinExistence type="predicted"/>